<evidence type="ECO:0000313" key="1">
    <source>
        <dbReference type="EMBL" id="KAH9328947.1"/>
    </source>
</evidence>
<accession>A0AA38GTF1</accession>
<gene>
    <name evidence="1" type="ORF">KI387_001055</name>
</gene>
<organism evidence="1 2">
    <name type="scientific">Taxus chinensis</name>
    <name type="common">Chinese yew</name>
    <name type="synonym">Taxus wallichiana var. chinensis</name>
    <dbReference type="NCBI Taxonomy" id="29808"/>
    <lineage>
        <taxon>Eukaryota</taxon>
        <taxon>Viridiplantae</taxon>
        <taxon>Streptophyta</taxon>
        <taxon>Embryophyta</taxon>
        <taxon>Tracheophyta</taxon>
        <taxon>Spermatophyta</taxon>
        <taxon>Pinopsida</taxon>
        <taxon>Pinidae</taxon>
        <taxon>Conifers II</taxon>
        <taxon>Cupressales</taxon>
        <taxon>Taxaceae</taxon>
        <taxon>Taxus</taxon>
    </lineage>
</organism>
<sequence>MVKRSNPMVDIHLVSLTLPPLEGLPTGIESCENILLHMNDILFKSSHKLAPELEQWLELSMKNAENPNENEFSSSPSMCL</sequence>
<dbReference type="AlphaFoldDB" id="A0AA38GTF1"/>
<evidence type="ECO:0000313" key="2">
    <source>
        <dbReference type="Proteomes" id="UP000824469"/>
    </source>
</evidence>
<dbReference type="Proteomes" id="UP000824469">
    <property type="component" value="Unassembled WGS sequence"/>
</dbReference>
<proteinExistence type="predicted"/>
<protein>
    <submittedName>
        <fullName evidence="1">Uncharacterized protein</fullName>
    </submittedName>
</protein>
<feature type="non-terminal residue" evidence="1">
    <location>
        <position position="80"/>
    </location>
</feature>
<name>A0AA38GTF1_TAXCH</name>
<reference evidence="1 2" key="1">
    <citation type="journal article" date="2021" name="Nat. Plants">
        <title>The Taxus genome provides insights into paclitaxel biosynthesis.</title>
        <authorList>
            <person name="Xiong X."/>
            <person name="Gou J."/>
            <person name="Liao Q."/>
            <person name="Li Y."/>
            <person name="Zhou Q."/>
            <person name="Bi G."/>
            <person name="Li C."/>
            <person name="Du R."/>
            <person name="Wang X."/>
            <person name="Sun T."/>
            <person name="Guo L."/>
            <person name="Liang H."/>
            <person name="Lu P."/>
            <person name="Wu Y."/>
            <person name="Zhang Z."/>
            <person name="Ro D.K."/>
            <person name="Shang Y."/>
            <person name="Huang S."/>
            <person name="Yan J."/>
        </authorList>
    </citation>
    <scope>NUCLEOTIDE SEQUENCE [LARGE SCALE GENOMIC DNA]</scope>
    <source>
        <strain evidence="1">Ta-2019</strain>
    </source>
</reference>
<comment type="caution">
    <text evidence="1">The sequence shown here is derived from an EMBL/GenBank/DDBJ whole genome shotgun (WGS) entry which is preliminary data.</text>
</comment>
<keyword evidence="2" id="KW-1185">Reference proteome</keyword>
<dbReference type="EMBL" id="JAHRHJ020000001">
    <property type="protein sequence ID" value="KAH9328947.1"/>
    <property type="molecule type" value="Genomic_DNA"/>
</dbReference>